<keyword evidence="3" id="KW-1185">Reference proteome</keyword>
<evidence type="ECO:0000256" key="1">
    <source>
        <dbReference type="SAM" id="Phobius"/>
    </source>
</evidence>
<name>A0A9W7XYD6_9FUNG</name>
<feature type="non-terminal residue" evidence="2">
    <location>
        <position position="1"/>
    </location>
</feature>
<protein>
    <submittedName>
        <fullName evidence="2">Uncharacterized protein</fullName>
    </submittedName>
</protein>
<evidence type="ECO:0000313" key="2">
    <source>
        <dbReference type="EMBL" id="KAJ1720647.1"/>
    </source>
</evidence>
<dbReference type="AlphaFoldDB" id="A0A9W7XYD6"/>
<reference evidence="2" key="1">
    <citation type="submission" date="2022-07" db="EMBL/GenBank/DDBJ databases">
        <title>Phylogenomic reconstructions and comparative analyses of Kickxellomycotina fungi.</title>
        <authorList>
            <person name="Reynolds N.K."/>
            <person name="Stajich J.E."/>
            <person name="Barry K."/>
            <person name="Grigoriev I.V."/>
            <person name="Crous P."/>
            <person name="Smith M.E."/>
        </authorList>
    </citation>
    <scope>NUCLEOTIDE SEQUENCE</scope>
    <source>
        <strain evidence="2">BCRC 34381</strain>
    </source>
</reference>
<feature type="transmembrane region" description="Helical" evidence="1">
    <location>
        <begin position="23"/>
        <end position="46"/>
    </location>
</feature>
<organism evidence="2 3">
    <name type="scientific">Coemansia biformis</name>
    <dbReference type="NCBI Taxonomy" id="1286918"/>
    <lineage>
        <taxon>Eukaryota</taxon>
        <taxon>Fungi</taxon>
        <taxon>Fungi incertae sedis</taxon>
        <taxon>Zoopagomycota</taxon>
        <taxon>Kickxellomycotina</taxon>
        <taxon>Kickxellomycetes</taxon>
        <taxon>Kickxellales</taxon>
        <taxon>Kickxellaceae</taxon>
        <taxon>Coemansia</taxon>
    </lineage>
</organism>
<comment type="caution">
    <text evidence="2">The sequence shown here is derived from an EMBL/GenBank/DDBJ whole genome shotgun (WGS) entry which is preliminary data.</text>
</comment>
<proteinExistence type="predicted"/>
<dbReference type="Proteomes" id="UP001143981">
    <property type="component" value="Unassembled WGS sequence"/>
</dbReference>
<dbReference type="OrthoDB" id="5527222at2759"/>
<dbReference type="EMBL" id="JANBOI010002634">
    <property type="protein sequence ID" value="KAJ1720647.1"/>
    <property type="molecule type" value="Genomic_DNA"/>
</dbReference>
<gene>
    <name evidence="2" type="ORF">LPJ61_006134</name>
</gene>
<keyword evidence="1" id="KW-1133">Transmembrane helix</keyword>
<keyword evidence="1" id="KW-0812">Transmembrane</keyword>
<accession>A0A9W7XYD6</accession>
<keyword evidence="1" id="KW-0472">Membrane</keyword>
<sequence length="172" mass="19526">STVTYIHYRYFSLQLGQRIQKTVIDTVCTNLIIWLIIAYPAFMCLFRRRQYEQKWMDMLAWDSHKAAPRAPENQKEAGGSDDDINNSVFESSQLNFGADDTVQPTGTQAGAEYVDLVTLRTDATLDGHDPHNDDRLPVAMRTNLQIRRPVLNNPALYDASAAPSRHGARRML</sequence>
<evidence type="ECO:0000313" key="3">
    <source>
        <dbReference type="Proteomes" id="UP001143981"/>
    </source>
</evidence>